<name>A0AC35G0R0_9BILA</name>
<sequence>MTFEYKSETPDEAAVPVGTNVTIKCETATSKPEIEWQKDHASIPPNERFSSDSDAEYRQHYLTIKNVDVDDTGNYGVIVDETYLPVTRMIVVTDDSVMSDSTNIQSSFDTTSRHEGDKTDEWEMLDVEDKPKSQSTEPGSIVDLNVNIVNQPEQETLLFTKNIAQGFEAPESGAPSEAEQQQQPRKERRASEQTIEKEHSVQVKLAKEKGSQHYSEEKSIPAVEEPKQQSPEDIEIIQPSPPQEQEPLSPEQQQALEEAQQEQQPPQIDIPNLDVINRFAEEFAYSAVHDALFTPFRDEFILIEPAEAPPPSEDFDDTSDITTDIEMISMDFAAEVTQTADADLIFVKPTEVQEIDLLILQPRISRLKAIIEFHREDEPVTHTEDINCRFTFTNATEEAEINTTVQENVQNDEISADENSLATASSESTAYSPPVFILSLPEAETLQASKPKVFRCTFHGIPLPHATWHLNDVTLQNSMNYNIISEDGVTLLQIKEVPRSWKGKELRCEIRNPAGHAMCSSLISIEDSEERMEIVSINSIEEFKEIQAIVTPKQKVSLTLGKESDAAVAAEETVEDEKSISLSLSSTDTQTISGRHPKFVKELPSELYVKEDEKVQLKCNFSGYPYPQIRWLKNGNIMTANRYYHFISEDGIALLSLQKPQLDDNAIFTCEAVNAIGTARTHCVLNIEEEDAFETQVRLDIFCHKELSDTTLDVTVIEQQKMQEQLKNFKQKDESDIEDDSQKTLTDTTPTTSEYDEDEYDQYERKAYREKPTFNNELKDQTIENESNIRLKTFVSGKPEPQITWTVEPKENVENTE</sequence>
<protein>
    <submittedName>
        <fullName evidence="2">Ig-like domain-containing protein</fullName>
    </submittedName>
</protein>
<dbReference type="Proteomes" id="UP000887580">
    <property type="component" value="Unplaced"/>
</dbReference>
<organism evidence="1 2">
    <name type="scientific">Panagrolaimus sp. PS1159</name>
    <dbReference type="NCBI Taxonomy" id="55785"/>
    <lineage>
        <taxon>Eukaryota</taxon>
        <taxon>Metazoa</taxon>
        <taxon>Ecdysozoa</taxon>
        <taxon>Nematoda</taxon>
        <taxon>Chromadorea</taxon>
        <taxon>Rhabditida</taxon>
        <taxon>Tylenchina</taxon>
        <taxon>Panagrolaimomorpha</taxon>
        <taxon>Panagrolaimoidea</taxon>
        <taxon>Panagrolaimidae</taxon>
        <taxon>Panagrolaimus</taxon>
    </lineage>
</organism>
<evidence type="ECO:0000313" key="2">
    <source>
        <dbReference type="WBParaSite" id="PS1159_v2.g22385.t1"/>
    </source>
</evidence>
<proteinExistence type="predicted"/>
<accession>A0AC35G0R0</accession>
<dbReference type="WBParaSite" id="PS1159_v2.g22385.t1">
    <property type="protein sequence ID" value="PS1159_v2.g22385.t1"/>
    <property type="gene ID" value="PS1159_v2.g22385"/>
</dbReference>
<evidence type="ECO:0000313" key="1">
    <source>
        <dbReference type="Proteomes" id="UP000887580"/>
    </source>
</evidence>
<reference evidence="2" key="1">
    <citation type="submission" date="2022-11" db="UniProtKB">
        <authorList>
            <consortium name="WormBaseParasite"/>
        </authorList>
    </citation>
    <scope>IDENTIFICATION</scope>
</reference>